<dbReference type="GO" id="GO:0009263">
    <property type="term" value="P:deoxyribonucleotide biosynthetic process"/>
    <property type="evidence" value="ECO:0007669"/>
    <property type="project" value="InterPro"/>
</dbReference>
<evidence type="ECO:0000256" key="1">
    <source>
        <dbReference type="ARBA" id="ARBA00001962"/>
    </source>
</evidence>
<dbReference type="InterPro" id="IPR012348">
    <property type="entry name" value="RNR-like"/>
</dbReference>
<dbReference type="Proteomes" id="UP000533598">
    <property type="component" value="Unassembled WGS sequence"/>
</dbReference>
<dbReference type="SUPFAM" id="SSF47240">
    <property type="entry name" value="Ferritin-like"/>
    <property type="match status" value="1"/>
</dbReference>
<dbReference type="InterPro" id="IPR000358">
    <property type="entry name" value="RNR_small_fam"/>
</dbReference>
<comment type="caution">
    <text evidence="2">The sequence shown here is derived from an EMBL/GenBank/DDBJ whole genome shotgun (WGS) entry which is preliminary data.</text>
</comment>
<name>A0A7W7C7S4_9PSEU</name>
<organism evidence="2 3">
    <name type="scientific">Crossiella cryophila</name>
    <dbReference type="NCBI Taxonomy" id="43355"/>
    <lineage>
        <taxon>Bacteria</taxon>
        <taxon>Bacillati</taxon>
        <taxon>Actinomycetota</taxon>
        <taxon>Actinomycetes</taxon>
        <taxon>Pseudonocardiales</taxon>
        <taxon>Pseudonocardiaceae</taxon>
        <taxon>Crossiella</taxon>
    </lineage>
</organism>
<reference evidence="2 3" key="1">
    <citation type="submission" date="2020-08" db="EMBL/GenBank/DDBJ databases">
        <title>Sequencing the genomes of 1000 actinobacteria strains.</title>
        <authorList>
            <person name="Klenk H.-P."/>
        </authorList>
    </citation>
    <scope>NUCLEOTIDE SEQUENCE [LARGE SCALE GENOMIC DNA]</scope>
    <source>
        <strain evidence="2 3">DSM 44230</strain>
    </source>
</reference>
<dbReference type="Gene3D" id="1.10.620.20">
    <property type="entry name" value="Ribonucleotide Reductase, subunit A"/>
    <property type="match status" value="1"/>
</dbReference>
<proteinExistence type="predicted"/>
<dbReference type="Pfam" id="PF00268">
    <property type="entry name" value="Ribonuc_red_sm"/>
    <property type="match status" value="1"/>
</dbReference>
<keyword evidence="3" id="KW-1185">Reference proteome</keyword>
<dbReference type="RefSeq" id="WP_221489847.1">
    <property type="nucleotide sequence ID" value="NZ_BAAAUI010000016.1"/>
</dbReference>
<dbReference type="AlphaFoldDB" id="A0A7W7C7S4"/>
<dbReference type="InterPro" id="IPR009078">
    <property type="entry name" value="Ferritin-like_SF"/>
</dbReference>
<comment type="cofactor">
    <cofactor evidence="1">
        <name>Fe cation</name>
        <dbReference type="ChEBI" id="CHEBI:24875"/>
    </cofactor>
</comment>
<accession>A0A7W7C7S4</accession>
<evidence type="ECO:0000313" key="3">
    <source>
        <dbReference type="Proteomes" id="UP000533598"/>
    </source>
</evidence>
<gene>
    <name evidence="2" type="ORF">HNR67_002223</name>
</gene>
<sequence>MDEAKLGELPSLPADAVLRHADLVIGRKPKPIELYQRWERQQWSAEDLSLGKDHDMLNHPLLPENVRVMLKEAIATFIIGEYTGLDMLGPILMGCPDEEYALFLGTQIADETRHARAVFRLGEEVLEMSENPRAMLAEAWQIATPAHRELSMLETSIVRDLTNSPPDYGRWLQACTLFHLITEGVLALIGQRALVHSLRDTRMFDGIKAAFTAMCRDESRHISFGLHALRTGVQEGYGDYIYEALEQAVPLALRMDEEFESGDSREQDKIRQMSVDILRRHLGNIGADPKFVAHLTNPYDLSLARQ</sequence>
<evidence type="ECO:0000313" key="2">
    <source>
        <dbReference type="EMBL" id="MBB4676105.1"/>
    </source>
</evidence>
<protein>
    <submittedName>
        <fullName evidence="2">Ribonucleotide reductase beta subunit family protein with ferritin-like domain</fullName>
    </submittedName>
</protein>
<dbReference type="EMBL" id="JACHMH010000001">
    <property type="protein sequence ID" value="MBB4676105.1"/>
    <property type="molecule type" value="Genomic_DNA"/>
</dbReference>
<dbReference type="GO" id="GO:0016491">
    <property type="term" value="F:oxidoreductase activity"/>
    <property type="evidence" value="ECO:0007669"/>
    <property type="project" value="InterPro"/>
</dbReference>